<keyword evidence="3" id="KW-1185">Reference proteome</keyword>
<comment type="caution">
    <text evidence="2">The sequence shown here is derived from an EMBL/GenBank/DDBJ whole genome shotgun (WGS) entry which is preliminary data.</text>
</comment>
<dbReference type="Proteomes" id="UP000276133">
    <property type="component" value="Unassembled WGS sequence"/>
</dbReference>
<evidence type="ECO:0000313" key="2">
    <source>
        <dbReference type="EMBL" id="RNA13299.1"/>
    </source>
</evidence>
<proteinExistence type="predicted"/>
<sequence length="66" mass="8007">MILIYKKDFQDLFPSVFCFLAVCCVLRKIRSANYEIKSIRLLIIFIIFGHNYCYLYQSYKEPMERP</sequence>
<evidence type="ECO:0000256" key="1">
    <source>
        <dbReference type="SAM" id="Phobius"/>
    </source>
</evidence>
<feature type="transmembrane region" description="Helical" evidence="1">
    <location>
        <begin position="41"/>
        <end position="59"/>
    </location>
</feature>
<accession>A0A3M7QQ12</accession>
<keyword evidence="1" id="KW-0812">Transmembrane</keyword>
<dbReference type="EMBL" id="REGN01005453">
    <property type="protein sequence ID" value="RNA13299.1"/>
    <property type="molecule type" value="Genomic_DNA"/>
</dbReference>
<protein>
    <submittedName>
        <fullName evidence="2">Uncharacterized protein</fullName>
    </submittedName>
</protein>
<keyword evidence="1" id="KW-1133">Transmembrane helix</keyword>
<keyword evidence="1" id="KW-0472">Membrane</keyword>
<feature type="transmembrane region" description="Helical" evidence="1">
    <location>
        <begin position="12"/>
        <end position="29"/>
    </location>
</feature>
<dbReference type="AlphaFoldDB" id="A0A3M7QQ12"/>
<gene>
    <name evidence="2" type="ORF">BpHYR1_035995</name>
</gene>
<name>A0A3M7QQ12_BRAPC</name>
<evidence type="ECO:0000313" key="3">
    <source>
        <dbReference type="Proteomes" id="UP000276133"/>
    </source>
</evidence>
<organism evidence="2 3">
    <name type="scientific">Brachionus plicatilis</name>
    <name type="common">Marine rotifer</name>
    <name type="synonym">Brachionus muelleri</name>
    <dbReference type="NCBI Taxonomy" id="10195"/>
    <lineage>
        <taxon>Eukaryota</taxon>
        <taxon>Metazoa</taxon>
        <taxon>Spiralia</taxon>
        <taxon>Gnathifera</taxon>
        <taxon>Rotifera</taxon>
        <taxon>Eurotatoria</taxon>
        <taxon>Monogononta</taxon>
        <taxon>Pseudotrocha</taxon>
        <taxon>Ploima</taxon>
        <taxon>Brachionidae</taxon>
        <taxon>Brachionus</taxon>
    </lineage>
</organism>
<reference evidence="2 3" key="1">
    <citation type="journal article" date="2018" name="Sci. Rep.">
        <title>Genomic signatures of local adaptation to the degree of environmental predictability in rotifers.</title>
        <authorList>
            <person name="Franch-Gras L."/>
            <person name="Hahn C."/>
            <person name="Garcia-Roger E.M."/>
            <person name="Carmona M.J."/>
            <person name="Serra M."/>
            <person name="Gomez A."/>
        </authorList>
    </citation>
    <scope>NUCLEOTIDE SEQUENCE [LARGE SCALE GENOMIC DNA]</scope>
    <source>
        <strain evidence="2">HYR1</strain>
    </source>
</reference>